<comment type="caution">
    <text evidence="8">The sequence shown here is derived from an EMBL/GenBank/DDBJ whole genome shotgun (WGS) entry which is preliminary data.</text>
</comment>
<proteinExistence type="predicted"/>
<dbReference type="EMBL" id="CAJRST010008890">
    <property type="protein sequence ID" value="CAG5897480.1"/>
    <property type="molecule type" value="Genomic_DNA"/>
</dbReference>
<evidence type="ECO:0000256" key="6">
    <source>
        <dbReference type="SAM" id="Phobius"/>
    </source>
</evidence>
<feature type="compositionally biased region" description="Low complexity" evidence="5">
    <location>
        <begin position="1"/>
        <end position="13"/>
    </location>
</feature>
<feature type="compositionally biased region" description="Basic and acidic residues" evidence="5">
    <location>
        <begin position="374"/>
        <end position="392"/>
    </location>
</feature>
<dbReference type="GO" id="GO:0016020">
    <property type="term" value="C:membrane"/>
    <property type="evidence" value="ECO:0007669"/>
    <property type="project" value="UniProtKB-SubCell"/>
</dbReference>
<name>A0A8S4B4R6_9TELE</name>
<dbReference type="GO" id="GO:0005524">
    <property type="term" value="F:ATP binding"/>
    <property type="evidence" value="ECO:0007669"/>
    <property type="project" value="InterPro"/>
</dbReference>
<dbReference type="PROSITE" id="PS00108">
    <property type="entry name" value="PROTEIN_KINASE_ST"/>
    <property type="match status" value="1"/>
</dbReference>
<evidence type="ECO:0000256" key="4">
    <source>
        <dbReference type="ARBA" id="ARBA00023136"/>
    </source>
</evidence>
<comment type="subcellular location">
    <subcellularLocation>
        <location evidence="1">Membrane</location>
        <topology evidence="1">Multi-pass membrane protein</topology>
    </subcellularLocation>
</comment>
<feature type="transmembrane region" description="Helical" evidence="6">
    <location>
        <begin position="810"/>
        <end position="830"/>
    </location>
</feature>
<dbReference type="Pfam" id="PF00069">
    <property type="entry name" value="Pkinase"/>
    <property type="match status" value="1"/>
</dbReference>
<dbReference type="Pfam" id="PF03619">
    <property type="entry name" value="Solute_trans_a"/>
    <property type="match status" value="1"/>
</dbReference>
<dbReference type="SMART" id="SM00220">
    <property type="entry name" value="S_TKc"/>
    <property type="match status" value="1"/>
</dbReference>
<evidence type="ECO:0000259" key="7">
    <source>
        <dbReference type="PROSITE" id="PS50011"/>
    </source>
</evidence>
<evidence type="ECO:0000313" key="8">
    <source>
        <dbReference type="EMBL" id="CAG5897480.1"/>
    </source>
</evidence>
<evidence type="ECO:0000256" key="5">
    <source>
        <dbReference type="SAM" id="MobiDB-lite"/>
    </source>
</evidence>
<feature type="compositionally biased region" description="Polar residues" evidence="5">
    <location>
        <begin position="423"/>
        <end position="440"/>
    </location>
</feature>
<keyword evidence="3 6" id="KW-1133">Transmembrane helix</keyword>
<reference evidence="8" key="1">
    <citation type="submission" date="2021-05" db="EMBL/GenBank/DDBJ databases">
        <authorList>
            <person name="Tigano A."/>
        </authorList>
    </citation>
    <scope>NUCLEOTIDE SEQUENCE</scope>
</reference>
<dbReference type="Gene3D" id="1.10.510.10">
    <property type="entry name" value="Transferase(Phosphotransferase) domain 1"/>
    <property type="match status" value="1"/>
</dbReference>
<evidence type="ECO:0000256" key="3">
    <source>
        <dbReference type="ARBA" id="ARBA00022989"/>
    </source>
</evidence>
<feature type="transmembrane region" description="Helical" evidence="6">
    <location>
        <begin position="555"/>
        <end position="576"/>
    </location>
</feature>
<feature type="region of interest" description="Disordered" evidence="5">
    <location>
        <begin position="515"/>
        <end position="543"/>
    </location>
</feature>
<keyword evidence="9" id="KW-1185">Reference proteome</keyword>
<feature type="transmembrane region" description="Helical" evidence="6">
    <location>
        <begin position="597"/>
        <end position="618"/>
    </location>
</feature>
<feature type="transmembrane region" description="Helical" evidence="6">
    <location>
        <begin position="762"/>
        <end position="785"/>
    </location>
</feature>
<dbReference type="FunFam" id="1.10.510.10:FF:000155">
    <property type="entry name" value="Casein kinase I isoform epsilon"/>
    <property type="match status" value="1"/>
</dbReference>
<organism evidence="8 9">
    <name type="scientific">Menidia menidia</name>
    <name type="common">Atlantic silverside</name>
    <dbReference type="NCBI Taxonomy" id="238744"/>
    <lineage>
        <taxon>Eukaryota</taxon>
        <taxon>Metazoa</taxon>
        <taxon>Chordata</taxon>
        <taxon>Craniata</taxon>
        <taxon>Vertebrata</taxon>
        <taxon>Euteleostomi</taxon>
        <taxon>Actinopterygii</taxon>
        <taxon>Neopterygii</taxon>
        <taxon>Teleostei</taxon>
        <taxon>Neoteleostei</taxon>
        <taxon>Acanthomorphata</taxon>
        <taxon>Ovalentaria</taxon>
        <taxon>Atherinomorphae</taxon>
        <taxon>Atheriniformes</taxon>
        <taxon>Atherinopsidae</taxon>
        <taxon>Menidiinae</taxon>
        <taxon>Menidia</taxon>
    </lineage>
</organism>
<dbReference type="SMART" id="SM01417">
    <property type="entry name" value="Solute_trans_a"/>
    <property type="match status" value="1"/>
</dbReference>
<feature type="region of interest" description="Disordered" evidence="5">
    <location>
        <begin position="1"/>
        <end position="27"/>
    </location>
</feature>
<dbReference type="GO" id="GO:0004672">
    <property type="term" value="F:protein kinase activity"/>
    <property type="evidence" value="ECO:0007669"/>
    <property type="project" value="InterPro"/>
</dbReference>
<accession>A0A8S4B4R6</accession>
<keyword evidence="4 6" id="KW-0472">Membrane</keyword>
<evidence type="ECO:0000256" key="1">
    <source>
        <dbReference type="ARBA" id="ARBA00004141"/>
    </source>
</evidence>
<protein>
    <submittedName>
        <fullName evidence="8">(Atlantic silverside) hypothetical protein</fullName>
    </submittedName>
</protein>
<sequence>MTSSTSRARTLLSNEEGGGGGQSRVENGRLCNRSCSETINRERDRRLSWGYESCQNPLPSSPGRLFVRLTTRGSEPPLHQLSDEPDIGDTFGSFGDIYLGANIATGEEVAIKLECVKTKHPQLHIESKFYKMMQGGVGIPSIKWCGAEGDYNVMVMELLGPSLEDLFNFCSRKFSLKTVLLLADQMISRIEYIHSKNFIHRDVKPDNFLMGLGKKGNLVYIIDFGLAKKYRDARTHQHIPYRENKNLTGTARYASINTHLGIEQSRRDDLESLGYVLMYFNLGSLPWQGLKAATKRQKYERISEKKMSTPIEVLCKGYPSEFSTYLNFCRSLRFDDKPDYSYLRQLFRNLFHRQGFSYDYVFDWNMLKFGASRTAEDGDRERRTGDERDERIGGAPRGSASRGLPPGPTPGAPNRVRNGPEQAMSNPASRVQQSGNTSPRAISRAERERKPVTTSREFPHRRSACHLSTWESENPWLCMQGQKTGLQGIFATKRPSNNCRGEMSQLLWRDRRLSERLGNDSPNGPAPGSPATVAPPGSNSSWPPGAPVVMPEQPFFLMTSTAQTISGFFVWTALLITCHQIYMHLRYYSSPNEQRHIVRILFIVPIYAFDSWLSLLFFTNEEYYVYFDTVRDCYEAFVIYNFLSLCYEYLGGESAIMAEIRGKPIESSCMYGTCCLWGKTYSIGFLRFCKQATLQFCVVKPLMAVITVILQAFGKYKDGDFNVASGYLYVTIIYNISVSLSLYALFLFYFATRELLVPYNPVLKFIMVKSVIFLSFWQGMLLAILEKCGAIPQISSADFSVGEGTVAAGYQNFIVCIEMFFAAVALRHAFTYKVYMDKRLDLYGSFPIYGQYGRCAPMKSISSSLKETMNPGDMVQDAIHNFSPAYQQYTQQSTLERSGGPPLSRSHSNVSTRGDNEKTLLLSSDDEF</sequence>
<feature type="domain" description="Protein kinase" evidence="7">
    <location>
        <begin position="83"/>
        <end position="351"/>
    </location>
</feature>
<feature type="region of interest" description="Disordered" evidence="5">
    <location>
        <begin position="374"/>
        <end position="464"/>
    </location>
</feature>
<dbReference type="InterPro" id="IPR000719">
    <property type="entry name" value="Prot_kinase_dom"/>
</dbReference>
<dbReference type="InterPro" id="IPR008271">
    <property type="entry name" value="Ser/Thr_kinase_AS"/>
</dbReference>
<dbReference type="InterPro" id="IPR011009">
    <property type="entry name" value="Kinase-like_dom_sf"/>
</dbReference>
<feature type="transmembrane region" description="Helical" evidence="6">
    <location>
        <begin position="638"/>
        <end position="658"/>
    </location>
</feature>
<evidence type="ECO:0000313" key="9">
    <source>
        <dbReference type="Proteomes" id="UP000677803"/>
    </source>
</evidence>
<dbReference type="PANTHER" id="PTHR23423">
    <property type="entry name" value="ORGANIC SOLUTE TRANSPORTER-RELATED"/>
    <property type="match status" value="1"/>
</dbReference>
<feature type="transmembrane region" description="Helical" evidence="6">
    <location>
        <begin position="692"/>
        <end position="714"/>
    </location>
</feature>
<dbReference type="OrthoDB" id="5348404at2759"/>
<keyword evidence="2 6" id="KW-0812">Transmembrane</keyword>
<feature type="transmembrane region" description="Helical" evidence="6">
    <location>
        <begin position="726"/>
        <end position="750"/>
    </location>
</feature>
<dbReference type="PROSITE" id="PS50011">
    <property type="entry name" value="PROTEIN_KINASE_DOM"/>
    <property type="match status" value="1"/>
</dbReference>
<dbReference type="CDD" id="cd14125">
    <property type="entry name" value="STKc_CK1_delta_epsilon"/>
    <property type="match status" value="1"/>
</dbReference>
<dbReference type="InterPro" id="IPR005178">
    <property type="entry name" value="Ostalpha/TMEM184C"/>
</dbReference>
<evidence type="ECO:0000256" key="2">
    <source>
        <dbReference type="ARBA" id="ARBA00022692"/>
    </source>
</evidence>
<gene>
    <name evidence="8" type="ORF">MMEN_LOCUS8532</name>
</gene>
<dbReference type="Proteomes" id="UP000677803">
    <property type="component" value="Unassembled WGS sequence"/>
</dbReference>
<dbReference type="SUPFAM" id="SSF56112">
    <property type="entry name" value="Protein kinase-like (PK-like)"/>
    <property type="match status" value="1"/>
</dbReference>
<feature type="region of interest" description="Disordered" evidence="5">
    <location>
        <begin position="893"/>
        <end position="928"/>
    </location>
</feature>
<dbReference type="AlphaFoldDB" id="A0A8S4B4R6"/>